<name>A0A9D7SZJ1_9BACT</name>
<dbReference type="InterPro" id="IPR023198">
    <property type="entry name" value="PGP-like_dom2"/>
</dbReference>
<reference evidence="1 2" key="1">
    <citation type="submission" date="2020-10" db="EMBL/GenBank/DDBJ databases">
        <title>Connecting structure to function with the recovery of over 1000 high-quality activated sludge metagenome-assembled genomes encoding full-length rRNA genes using long-read sequencing.</title>
        <authorList>
            <person name="Singleton C.M."/>
            <person name="Petriglieri F."/>
            <person name="Kristensen J.M."/>
            <person name="Kirkegaard R.H."/>
            <person name="Michaelsen T.Y."/>
            <person name="Andersen M.H."/>
            <person name="Karst S.M."/>
            <person name="Dueholm M.S."/>
            <person name="Nielsen P.H."/>
            <person name="Albertsen M."/>
        </authorList>
    </citation>
    <scope>NUCLEOTIDE SEQUENCE [LARGE SCALE GENOMIC DNA]</scope>
    <source>
        <strain evidence="1">Ribe_18-Q3-R11-54_MAXAC.273</strain>
    </source>
</reference>
<accession>A0A9D7SZJ1</accession>
<dbReference type="SFLD" id="SFLDG01129">
    <property type="entry name" value="C1.5:_HAD__Beta-PGM__Phosphata"/>
    <property type="match status" value="1"/>
</dbReference>
<proteinExistence type="predicted"/>
<sequence length="212" mass="24852">MGISVKGQKIQNLLFDLGNVIIDLDIEKTFNELMNLFRSDADKSIIDRILIEYECGRVSTDIFINTLLSQSNRSVQALDIIEAWNAMLIGIPVHRLEMLKTLKENYNVYLLSNTNELHLEWVHRYLKRVHSLNDFENRFFDRAYYSHHLGDRKPFPSIYKHIIEDSQMNPALTLYMDDVQENIDVAVQQGFNTYLVKPDADIADYLKREGFY</sequence>
<gene>
    <name evidence="1" type="ORF">IPP15_21285</name>
</gene>
<comment type="caution">
    <text evidence="1">The sequence shown here is derived from an EMBL/GenBank/DDBJ whole genome shotgun (WGS) entry which is preliminary data.</text>
</comment>
<dbReference type="SUPFAM" id="SSF56784">
    <property type="entry name" value="HAD-like"/>
    <property type="match status" value="1"/>
</dbReference>
<dbReference type="Proteomes" id="UP000808337">
    <property type="component" value="Unassembled WGS sequence"/>
</dbReference>
<dbReference type="Pfam" id="PF13419">
    <property type="entry name" value="HAD_2"/>
    <property type="match status" value="1"/>
</dbReference>
<dbReference type="InterPro" id="IPR041492">
    <property type="entry name" value="HAD_2"/>
</dbReference>
<dbReference type="SFLD" id="SFLDS00003">
    <property type="entry name" value="Haloacid_Dehalogenase"/>
    <property type="match status" value="1"/>
</dbReference>
<dbReference type="PANTHER" id="PTHR43611">
    <property type="entry name" value="ALPHA-D-GLUCOSE 1-PHOSPHATE PHOSPHATASE"/>
    <property type="match status" value="1"/>
</dbReference>
<evidence type="ECO:0000313" key="2">
    <source>
        <dbReference type="Proteomes" id="UP000808337"/>
    </source>
</evidence>
<dbReference type="InterPro" id="IPR036412">
    <property type="entry name" value="HAD-like_sf"/>
</dbReference>
<dbReference type="PANTHER" id="PTHR43611:SF3">
    <property type="entry name" value="FLAVIN MONONUCLEOTIDE HYDROLASE 1, CHLOROPLATIC"/>
    <property type="match status" value="1"/>
</dbReference>
<dbReference type="Gene3D" id="1.10.150.240">
    <property type="entry name" value="Putative phosphatase, domain 2"/>
    <property type="match status" value="1"/>
</dbReference>
<evidence type="ECO:0000313" key="1">
    <source>
        <dbReference type="EMBL" id="MBK9984862.1"/>
    </source>
</evidence>
<dbReference type="CDD" id="cd02603">
    <property type="entry name" value="HAD_sEH-N_like"/>
    <property type="match status" value="1"/>
</dbReference>
<protein>
    <submittedName>
        <fullName evidence="1">HAD family phosphatase</fullName>
    </submittedName>
</protein>
<organism evidence="1 2">
    <name type="scientific">Candidatus Opimibacter skivensis</name>
    <dbReference type="NCBI Taxonomy" id="2982028"/>
    <lineage>
        <taxon>Bacteria</taxon>
        <taxon>Pseudomonadati</taxon>
        <taxon>Bacteroidota</taxon>
        <taxon>Saprospiria</taxon>
        <taxon>Saprospirales</taxon>
        <taxon>Saprospiraceae</taxon>
        <taxon>Candidatus Opimibacter</taxon>
    </lineage>
</organism>
<dbReference type="AlphaFoldDB" id="A0A9D7SZJ1"/>
<dbReference type="Gene3D" id="3.40.50.1000">
    <property type="entry name" value="HAD superfamily/HAD-like"/>
    <property type="match status" value="1"/>
</dbReference>
<dbReference type="InterPro" id="IPR023214">
    <property type="entry name" value="HAD_sf"/>
</dbReference>
<dbReference type="EMBL" id="JADKGY010000032">
    <property type="protein sequence ID" value="MBK9984862.1"/>
    <property type="molecule type" value="Genomic_DNA"/>
</dbReference>